<reference evidence="3" key="1">
    <citation type="journal article" date="2019" name="Int. J. Syst. Evol. Microbiol.">
        <title>The Global Catalogue of Microorganisms (GCM) 10K type strain sequencing project: providing services to taxonomists for standard genome sequencing and annotation.</title>
        <authorList>
            <consortium name="The Broad Institute Genomics Platform"/>
            <consortium name="The Broad Institute Genome Sequencing Center for Infectious Disease"/>
            <person name="Wu L."/>
            <person name="Ma J."/>
        </authorList>
    </citation>
    <scope>NUCLEOTIDE SEQUENCE [LARGE SCALE GENOMIC DNA]</scope>
    <source>
        <strain evidence="3">CGMCC 1.12750</strain>
    </source>
</reference>
<evidence type="ECO:0008006" key="4">
    <source>
        <dbReference type="Google" id="ProtNLM"/>
    </source>
</evidence>
<keyword evidence="1" id="KW-0732">Signal</keyword>
<gene>
    <name evidence="2" type="ORF">ACFQXB_12530</name>
</gene>
<dbReference type="PROSITE" id="PS51257">
    <property type="entry name" value="PROKAR_LIPOPROTEIN"/>
    <property type="match status" value="1"/>
</dbReference>
<evidence type="ECO:0000313" key="3">
    <source>
        <dbReference type="Proteomes" id="UP001596516"/>
    </source>
</evidence>
<evidence type="ECO:0000313" key="2">
    <source>
        <dbReference type="EMBL" id="MFC7705024.1"/>
    </source>
</evidence>
<name>A0ABW2UK04_9RHOB</name>
<dbReference type="RefSeq" id="WP_377404179.1">
    <property type="nucleotide sequence ID" value="NZ_JBHTFQ010000006.1"/>
</dbReference>
<feature type="signal peptide" evidence="1">
    <location>
        <begin position="1"/>
        <end position="17"/>
    </location>
</feature>
<dbReference type="Proteomes" id="UP001596516">
    <property type="component" value="Unassembled WGS sequence"/>
</dbReference>
<accession>A0ABW2UK04</accession>
<keyword evidence="3" id="KW-1185">Reference proteome</keyword>
<evidence type="ECO:0000256" key="1">
    <source>
        <dbReference type="SAM" id="SignalP"/>
    </source>
</evidence>
<proteinExistence type="predicted"/>
<feature type="chain" id="PRO_5046086429" description="Lipoprotein" evidence="1">
    <location>
        <begin position="18"/>
        <end position="52"/>
    </location>
</feature>
<comment type="caution">
    <text evidence="2">The sequence shown here is derived from an EMBL/GenBank/DDBJ whole genome shotgun (WGS) entry which is preliminary data.</text>
</comment>
<protein>
    <recommendedName>
        <fullName evidence="4">Lipoprotein</fullName>
    </recommendedName>
</protein>
<organism evidence="2 3">
    <name type="scientific">Plastorhodobacter daqingensis</name>
    <dbReference type="NCBI Taxonomy" id="1387281"/>
    <lineage>
        <taxon>Bacteria</taxon>
        <taxon>Pseudomonadati</taxon>
        <taxon>Pseudomonadota</taxon>
        <taxon>Alphaproteobacteria</taxon>
        <taxon>Rhodobacterales</taxon>
        <taxon>Paracoccaceae</taxon>
        <taxon>Plastorhodobacter</taxon>
    </lineage>
</organism>
<sequence length="52" mass="5283">MKSLVLCASLALLAACAGPTTLTPAERQLSALCAEGDGAACTALDRLNRPRP</sequence>
<dbReference type="EMBL" id="JBHTFQ010000006">
    <property type="protein sequence ID" value="MFC7705024.1"/>
    <property type="molecule type" value="Genomic_DNA"/>
</dbReference>